<gene>
    <name evidence="4" type="ORF">AK812_SmicGene31841</name>
</gene>
<feature type="region of interest" description="Disordered" evidence="2">
    <location>
        <begin position="855"/>
        <end position="899"/>
    </location>
</feature>
<feature type="transmembrane region" description="Helical" evidence="3">
    <location>
        <begin position="1048"/>
        <end position="1067"/>
    </location>
</feature>
<dbReference type="EMBL" id="LSRX01000888">
    <property type="protein sequence ID" value="OLP86982.1"/>
    <property type="molecule type" value="Genomic_DNA"/>
</dbReference>
<dbReference type="Proteomes" id="UP000186817">
    <property type="component" value="Unassembled WGS sequence"/>
</dbReference>
<feature type="coiled-coil region" evidence="1">
    <location>
        <begin position="803"/>
        <end position="830"/>
    </location>
</feature>
<feature type="compositionally biased region" description="Polar residues" evidence="2">
    <location>
        <begin position="871"/>
        <end position="892"/>
    </location>
</feature>
<accession>A0A1Q9CVM6</accession>
<evidence type="ECO:0000256" key="1">
    <source>
        <dbReference type="SAM" id="Coils"/>
    </source>
</evidence>
<keyword evidence="3" id="KW-0812">Transmembrane</keyword>
<feature type="compositionally biased region" description="Polar residues" evidence="2">
    <location>
        <begin position="108"/>
        <end position="119"/>
    </location>
</feature>
<evidence type="ECO:0000313" key="4">
    <source>
        <dbReference type="EMBL" id="OLP86982.1"/>
    </source>
</evidence>
<evidence type="ECO:0000256" key="3">
    <source>
        <dbReference type="SAM" id="Phobius"/>
    </source>
</evidence>
<sequence>MPLGPLKEDSLKVSRIRAPQRDLPCTTWRKLGKRNYAAPAIEATLRQRQQLQPSQSAPLLHARSGRTPTPTPAVAVDDSLHSPSSPSPREAEDGPITFRACSPSSSSRPATGSRLFQDSPTYSNAETKVLPMRRPREVWFPVLTGERSVEIPFCEIRESSHGEDYVWWFQEQRSQQRATASRQSLRQGALRPVSVWQTELSELAAHEPAFRGKEQRLHRASLLRHLESLGVQQGPKALAEAVCWCFGGAERASDQLSRSFGDKVGLLQLSGLLALLDLDLGLLTGAQELAALAELLEEKTLPVAALVHGTATVPGTTGADAAQVKWAQVGRFLVLRTLRERVLRRWCKAEPGDGPSTQLQARLQAMGNVELSLRSWFSSACERSSEGVLFLSLKAWISFFEDLEPHDPLRSAQLREAGGEAALERAFEDARRKQEGDCPDLCFASFLHALGSLNQALDLRWSSLLDFFQENDCGTRPPKRQAKPQSIGSSAAAQITSVAVLQHAYEKALRRGAIIMELETAQQSCSGDPQLRGSQVLLRSKECLKPGLFWGSGTLRAGRFGAGSLGESRRRSFRRKLPIRRTPETVSLRGSPSRKAETGPGRATLTRRFSEQEVASMSIMAYHARRKASRAFAQASLWNRVAERRLNDLKQSLEAPVPLPSVGLLPSVALAMDPKEDKFVTEHRPVEKMAETMQPARSGAKPHKEAQAWRWRNQRALDLNPWPFAQARTLRAGLVEAEAGSFTILRPVVRPALVRDASAQAWLKKGRRAEPAVVDRTAPRGWTMEGAGFGKQNSFSNYNGDVLDAIDERFDDLEDNVAALQDAVATLQRIIAENGAPSLCRIDVDATFTSEFTSPSPLGPAKMASKDTEVTQEVPSVHNIRSSSFSPGSPNTDKSDGRVSGRRITELIASKVADVDESILNTQTQEYYTFGESTWDLFMFIGTGALGPFGSFQTFLLAVVNVVMQIVFVGIAYFNFIDPEIDETTVQDATRWRRSAGHSLSSYDQVSRYSLVERVCSLDKSLQESGIQMALYEHIGKYLKPDAEGFEAFFTGELLCIVALVCWYLMVAKEVSHALALHRSVSALPRGPTTLDTRENPFTKVTHYRLKAMGGRRKTLSFVLLLYRLFSAALLVYVGTFFLVYTVDVTELILNAVALGIILDIDDLLFDALATTPGRHLVHQLDPLHMPSLPRWRGADLKSLFMTLVIPTLLFIVYLTMLQPMVGSLIEVQTAMCGGQTSFVWMQDQRRIMLMAPTFGGGWEADDDSVKTIAVGEAERIGVDLEQNDTKYGIWFTDVALLATAATRTLDEILDSENPGCGDIGNEGKMLSYLQFFLKDSGIRNCSDARPYCTSITKLPTYEGDGGVGFVARMLCPETCGCTTPAGEFMNVQGCSYGAQNRPCQLHNTWRTVRRQSVCKERSAAELRDLPQWAAWVDQLRIYSRSDADLKGKAEAEKLAQAMWDYGCQFGANLTAEGIDYGSCTTWNSNVFEFEMKTLENICPETCTCNTNKRTTACPRPLGRTCEDMEDCLWYQESHWCPHITSTVDGTFVGEILNLTVAQDHWASVQLGLQQTFAEIAGSGIEAGMVHLITNFPEQRRLSEGRELQHALTGSASIFLIPDGLVRSNIRNTVFAVSVEDLNSLLMAKLANLSIPELGMSLSSFVRA</sequence>
<name>A0A1Q9CVM6_SYMMI</name>
<keyword evidence="5" id="KW-1185">Reference proteome</keyword>
<proteinExistence type="predicted"/>
<feature type="compositionally biased region" description="Low complexity" evidence="2">
    <location>
        <begin position="46"/>
        <end position="60"/>
    </location>
</feature>
<feature type="region of interest" description="Disordered" evidence="2">
    <location>
        <begin position="41"/>
        <end position="119"/>
    </location>
</feature>
<feature type="transmembrane region" description="Helical" evidence="3">
    <location>
        <begin position="1200"/>
        <end position="1222"/>
    </location>
</feature>
<feature type="transmembrane region" description="Helical" evidence="3">
    <location>
        <begin position="1115"/>
        <end position="1142"/>
    </location>
</feature>
<evidence type="ECO:0000256" key="2">
    <source>
        <dbReference type="SAM" id="MobiDB-lite"/>
    </source>
</evidence>
<keyword evidence="3" id="KW-0472">Membrane</keyword>
<feature type="transmembrane region" description="Helical" evidence="3">
    <location>
        <begin position="954"/>
        <end position="974"/>
    </location>
</feature>
<keyword evidence="1" id="KW-0175">Coiled coil</keyword>
<protein>
    <submittedName>
        <fullName evidence="4">Uncharacterized protein</fullName>
    </submittedName>
</protein>
<feature type="region of interest" description="Disordered" evidence="2">
    <location>
        <begin position="583"/>
        <end position="602"/>
    </location>
</feature>
<keyword evidence="3" id="KW-1133">Transmembrane helix</keyword>
<evidence type="ECO:0000313" key="5">
    <source>
        <dbReference type="Proteomes" id="UP000186817"/>
    </source>
</evidence>
<dbReference type="OrthoDB" id="425009at2759"/>
<comment type="caution">
    <text evidence="4">The sequence shown here is derived from an EMBL/GenBank/DDBJ whole genome shotgun (WGS) entry which is preliminary data.</text>
</comment>
<reference evidence="4 5" key="1">
    <citation type="submission" date="2016-02" db="EMBL/GenBank/DDBJ databases">
        <title>Genome analysis of coral dinoflagellate symbionts highlights evolutionary adaptations to a symbiotic lifestyle.</title>
        <authorList>
            <person name="Aranda M."/>
            <person name="Li Y."/>
            <person name="Liew Y.J."/>
            <person name="Baumgarten S."/>
            <person name="Simakov O."/>
            <person name="Wilson M."/>
            <person name="Piel J."/>
            <person name="Ashoor H."/>
            <person name="Bougouffa S."/>
            <person name="Bajic V.B."/>
            <person name="Ryu T."/>
            <person name="Ravasi T."/>
            <person name="Bayer T."/>
            <person name="Micklem G."/>
            <person name="Kim H."/>
            <person name="Bhak J."/>
            <person name="Lajeunesse T.C."/>
            <person name="Voolstra C.R."/>
        </authorList>
    </citation>
    <scope>NUCLEOTIDE SEQUENCE [LARGE SCALE GENOMIC DNA]</scope>
    <source>
        <strain evidence="4 5">CCMP2467</strain>
    </source>
</reference>
<organism evidence="4 5">
    <name type="scientific">Symbiodinium microadriaticum</name>
    <name type="common">Dinoflagellate</name>
    <name type="synonym">Zooxanthella microadriatica</name>
    <dbReference type="NCBI Taxonomy" id="2951"/>
    <lineage>
        <taxon>Eukaryota</taxon>
        <taxon>Sar</taxon>
        <taxon>Alveolata</taxon>
        <taxon>Dinophyceae</taxon>
        <taxon>Suessiales</taxon>
        <taxon>Symbiodiniaceae</taxon>
        <taxon>Symbiodinium</taxon>
    </lineage>
</organism>